<proteinExistence type="predicted"/>
<sequence>MGFAAPAFPKISEKLPQLGAFSPFFTGLKVTWKVRLRFLSEPCIPFLLRVIQTRQNQSSLSLGATTMPTQTLDFFIFLCSLRFFCKSSIEPPPPATIPVCVSAGVIVTLSNTEVLVAEEEEGNKSLLWLPKVGLALPVRLLNGIFLEEYARPVECSGIKSAPPANLPTPAPGSAFSGLIRVLLVLARAEAFFTCFFNFFNSLELSSVSKGGNLLPTPPAWDDTALLANISSALKAGCVAFKFDGVNVLLLIVLDTCDVSSESSDTSMGSSAFKLFNDNPLGVDVAAIAIICCCNCFSFKENIGNILAAAPVSNGLLGFRGFNRGAPTALYGGGNNPVSIFSFLFFLSIAFDRTPGNFGEFLLPGLRPRFFGLLAISTFSAAFSPNTRLSIDKS</sequence>
<evidence type="ECO:0000313" key="1">
    <source>
        <dbReference type="EnsemblMetazoa" id="GPAI031325-PA"/>
    </source>
</evidence>
<keyword evidence="2" id="KW-1185">Reference proteome</keyword>
<dbReference type="EnsemblMetazoa" id="GPAI031325-RA">
    <property type="protein sequence ID" value="GPAI031325-PA"/>
    <property type="gene ID" value="GPAI031325"/>
</dbReference>
<dbReference type="Proteomes" id="UP000092445">
    <property type="component" value="Unassembled WGS sequence"/>
</dbReference>
<name>A0A1B0A172_GLOPL</name>
<evidence type="ECO:0000313" key="2">
    <source>
        <dbReference type="Proteomes" id="UP000092445"/>
    </source>
</evidence>
<accession>A0A1B0A172</accession>
<reference evidence="1" key="2">
    <citation type="submission" date="2020-05" db="UniProtKB">
        <authorList>
            <consortium name="EnsemblMetazoa"/>
        </authorList>
    </citation>
    <scope>IDENTIFICATION</scope>
    <source>
        <strain evidence="1">IAEA</strain>
    </source>
</reference>
<organism evidence="1 2">
    <name type="scientific">Glossina pallidipes</name>
    <name type="common">Tsetse fly</name>
    <dbReference type="NCBI Taxonomy" id="7398"/>
    <lineage>
        <taxon>Eukaryota</taxon>
        <taxon>Metazoa</taxon>
        <taxon>Ecdysozoa</taxon>
        <taxon>Arthropoda</taxon>
        <taxon>Hexapoda</taxon>
        <taxon>Insecta</taxon>
        <taxon>Pterygota</taxon>
        <taxon>Neoptera</taxon>
        <taxon>Endopterygota</taxon>
        <taxon>Diptera</taxon>
        <taxon>Brachycera</taxon>
        <taxon>Muscomorpha</taxon>
        <taxon>Hippoboscoidea</taxon>
        <taxon>Glossinidae</taxon>
        <taxon>Glossina</taxon>
    </lineage>
</organism>
<dbReference type="AlphaFoldDB" id="A0A1B0A172"/>
<protein>
    <submittedName>
        <fullName evidence="1">Uncharacterized protein</fullName>
    </submittedName>
</protein>
<dbReference type="VEuPathDB" id="VectorBase:GPAI031325"/>
<reference evidence="2" key="1">
    <citation type="submission" date="2014-03" db="EMBL/GenBank/DDBJ databases">
        <authorList>
            <person name="Aksoy S."/>
            <person name="Warren W."/>
            <person name="Wilson R.K."/>
        </authorList>
    </citation>
    <scope>NUCLEOTIDE SEQUENCE [LARGE SCALE GENOMIC DNA]</scope>
    <source>
        <strain evidence="2">IAEA</strain>
    </source>
</reference>